<keyword evidence="2 6" id="KW-0812">Transmembrane</keyword>
<dbReference type="KEGG" id="hoh:Hoch_5781"/>
<dbReference type="Gene3D" id="3.30.1150.10">
    <property type="match status" value="1"/>
</dbReference>
<dbReference type="AlphaFoldDB" id="D0LHB3"/>
<evidence type="ECO:0000256" key="2">
    <source>
        <dbReference type="ARBA" id="ARBA00022692"/>
    </source>
</evidence>
<evidence type="ECO:0008006" key="9">
    <source>
        <dbReference type="Google" id="ProtNLM"/>
    </source>
</evidence>
<feature type="compositionally biased region" description="Low complexity" evidence="5">
    <location>
        <begin position="195"/>
        <end position="230"/>
    </location>
</feature>
<name>D0LHB3_HALO1</name>
<feature type="compositionally biased region" description="Polar residues" evidence="5">
    <location>
        <begin position="255"/>
        <end position="267"/>
    </location>
</feature>
<feature type="compositionally biased region" description="Pro residues" evidence="5">
    <location>
        <begin position="141"/>
        <end position="153"/>
    </location>
</feature>
<keyword evidence="4 6" id="KW-0472">Membrane</keyword>
<reference evidence="7 8" key="1">
    <citation type="journal article" date="2010" name="Stand. Genomic Sci.">
        <title>Complete genome sequence of Haliangium ochraceum type strain (SMP-2).</title>
        <authorList>
            <consortium name="US DOE Joint Genome Institute (JGI-PGF)"/>
            <person name="Ivanova N."/>
            <person name="Daum C."/>
            <person name="Lang E."/>
            <person name="Abt B."/>
            <person name="Kopitz M."/>
            <person name="Saunders E."/>
            <person name="Lapidus A."/>
            <person name="Lucas S."/>
            <person name="Glavina Del Rio T."/>
            <person name="Nolan M."/>
            <person name="Tice H."/>
            <person name="Copeland A."/>
            <person name="Cheng J.F."/>
            <person name="Chen F."/>
            <person name="Bruce D."/>
            <person name="Goodwin L."/>
            <person name="Pitluck S."/>
            <person name="Mavromatis K."/>
            <person name="Pati A."/>
            <person name="Mikhailova N."/>
            <person name="Chen A."/>
            <person name="Palaniappan K."/>
            <person name="Land M."/>
            <person name="Hauser L."/>
            <person name="Chang Y.J."/>
            <person name="Jeffries C.D."/>
            <person name="Detter J.C."/>
            <person name="Brettin T."/>
            <person name="Rohde M."/>
            <person name="Goker M."/>
            <person name="Bristow J."/>
            <person name="Markowitz V."/>
            <person name="Eisen J.A."/>
            <person name="Hugenholtz P."/>
            <person name="Kyrpides N.C."/>
            <person name="Klenk H.P."/>
        </authorList>
    </citation>
    <scope>NUCLEOTIDE SEQUENCE [LARGE SCALE GENOMIC DNA]</scope>
    <source>
        <strain evidence="8">DSM 14365 / CIP 107738 / JCM 11303 / AJ 13395 / SMP-2</strain>
    </source>
</reference>
<dbReference type="GO" id="GO:0016020">
    <property type="term" value="C:membrane"/>
    <property type="evidence" value="ECO:0007669"/>
    <property type="project" value="UniProtKB-SubCell"/>
</dbReference>
<dbReference type="SUPFAM" id="SSF74653">
    <property type="entry name" value="TolA/TonB C-terminal domain"/>
    <property type="match status" value="1"/>
</dbReference>
<dbReference type="EMBL" id="CP001804">
    <property type="protein sequence ID" value="ACY18258.1"/>
    <property type="molecule type" value="Genomic_DNA"/>
</dbReference>
<comment type="subcellular location">
    <subcellularLocation>
        <location evidence="1">Membrane</location>
        <topology evidence="1">Single-pass membrane protein</topology>
    </subcellularLocation>
</comment>
<keyword evidence="3 6" id="KW-1133">Transmembrane helix</keyword>
<gene>
    <name evidence="7" type="ordered locus">Hoch_5781</name>
</gene>
<dbReference type="HOGENOM" id="CLU_775611_0_0_7"/>
<evidence type="ECO:0000313" key="8">
    <source>
        <dbReference type="Proteomes" id="UP000001880"/>
    </source>
</evidence>
<accession>D0LHB3</accession>
<sequence length="357" mass="36156">MNTASFAVPSMRGTRNEDSLLFSVPDAVSASSDRPNSGRDGARVSNSGILDIGALRARYADEAEAATVAGSPSALAGAWLLVPQAQSSGPSLRAMMFAALGGVAAASALVAVALSVAAPDLVQRLFPSASAPAQSVASAPPAAPTPTPAPALIPPLAAAADDDADEDDDALPGELADTTETDNSSEIPRESVAQAPSKPASTRSTTTRTTRTPSKPAQQTRKPAAPAASEEPAVCMEEVACLLASNPPACCSRYDSISSSKPGSAPQSAPDLPESLGRTEIQAGINKVRDSVRSCARLGGSGTVSLSVRVNGEGRVSSIDLKSAPNDALGACVVDAVEGARFPASQNGQRFTYPFVF</sequence>
<evidence type="ECO:0000256" key="1">
    <source>
        <dbReference type="ARBA" id="ARBA00004167"/>
    </source>
</evidence>
<evidence type="ECO:0000256" key="3">
    <source>
        <dbReference type="ARBA" id="ARBA00022989"/>
    </source>
</evidence>
<feature type="region of interest" description="Disordered" evidence="5">
    <location>
        <begin position="255"/>
        <end position="274"/>
    </location>
</feature>
<feature type="region of interest" description="Disordered" evidence="5">
    <location>
        <begin position="134"/>
        <end position="230"/>
    </location>
</feature>
<evidence type="ECO:0000256" key="4">
    <source>
        <dbReference type="ARBA" id="ARBA00023136"/>
    </source>
</evidence>
<protein>
    <recommendedName>
        <fullName evidence="9">TonB family protein</fullName>
    </recommendedName>
</protein>
<proteinExistence type="predicted"/>
<dbReference type="NCBIfam" id="TIGR01352">
    <property type="entry name" value="tonB_Cterm"/>
    <property type="match status" value="1"/>
</dbReference>
<dbReference type="Proteomes" id="UP000001880">
    <property type="component" value="Chromosome"/>
</dbReference>
<keyword evidence="8" id="KW-1185">Reference proteome</keyword>
<feature type="transmembrane region" description="Helical" evidence="6">
    <location>
        <begin position="94"/>
        <end position="118"/>
    </location>
</feature>
<evidence type="ECO:0000313" key="7">
    <source>
        <dbReference type="EMBL" id="ACY18258.1"/>
    </source>
</evidence>
<dbReference type="eggNOG" id="COG0810">
    <property type="taxonomic scope" value="Bacteria"/>
</dbReference>
<organism evidence="7 8">
    <name type="scientific">Haliangium ochraceum (strain DSM 14365 / JCM 11303 / SMP-2)</name>
    <dbReference type="NCBI Taxonomy" id="502025"/>
    <lineage>
        <taxon>Bacteria</taxon>
        <taxon>Pseudomonadati</taxon>
        <taxon>Myxococcota</taxon>
        <taxon>Polyangia</taxon>
        <taxon>Haliangiales</taxon>
        <taxon>Kofleriaceae</taxon>
        <taxon>Haliangium</taxon>
    </lineage>
</organism>
<evidence type="ECO:0000256" key="6">
    <source>
        <dbReference type="SAM" id="Phobius"/>
    </source>
</evidence>
<dbReference type="RefSeq" id="WP_012830850.1">
    <property type="nucleotide sequence ID" value="NC_013440.1"/>
</dbReference>
<evidence type="ECO:0000256" key="5">
    <source>
        <dbReference type="SAM" id="MobiDB-lite"/>
    </source>
</evidence>
<feature type="compositionally biased region" description="Acidic residues" evidence="5">
    <location>
        <begin position="160"/>
        <end position="171"/>
    </location>
</feature>
<dbReference type="InterPro" id="IPR006260">
    <property type="entry name" value="TonB/TolA_C"/>
</dbReference>
<dbReference type="STRING" id="502025.Hoch_5781"/>